<evidence type="ECO:0000256" key="1">
    <source>
        <dbReference type="ARBA" id="ARBA00004903"/>
    </source>
</evidence>
<evidence type="ECO:0000256" key="7">
    <source>
        <dbReference type="ARBA" id="ARBA00025067"/>
    </source>
</evidence>
<dbReference type="PIRSF" id="PIRSF000194">
    <property type="entry name" value="DHFR"/>
    <property type="match status" value="1"/>
</dbReference>
<accession>A0ABT8BQC2</accession>
<keyword evidence="5 8" id="KW-0521">NADP</keyword>
<comment type="function">
    <text evidence="7 8">Key enzyme in folate metabolism. Catalyzes an essential reaction for de novo glycine and purine synthesis, and for DNA precursor synthesis.</text>
</comment>
<dbReference type="EC" id="1.5.1.3" evidence="3 8"/>
<evidence type="ECO:0000256" key="5">
    <source>
        <dbReference type="ARBA" id="ARBA00022857"/>
    </source>
</evidence>
<feature type="domain" description="DHFR" evidence="9">
    <location>
        <begin position="2"/>
        <end position="159"/>
    </location>
</feature>
<evidence type="ECO:0000313" key="11">
    <source>
        <dbReference type="Proteomes" id="UP001238540"/>
    </source>
</evidence>
<dbReference type="PANTHER" id="PTHR48069:SF3">
    <property type="entry name" value="DIHYDROFOLATE REDUCTASE"/>
    <property type="match status" value="1"/>
</dbReference>
<evidence type="ECO:0000313" key="10">
    <source>
        <dbReference type="EMBL" id="MDN3609012.1"/>
    </source>
</evidence>
<name>A0ABT8BQC2_9VIBR</name>
<evidence type="ECO:0000259" key="9">
    <source>
        <dbReference type="PROSITE" id="PS51330"/>
    </source>
</evidence>
<keyword evidence="11" id="KW-1185">Reference proteome</keyword>
<comment type="caution">
    <text evidence="10">The sequence shown here is derived from an EMBL/GenBank/DDBJ whole genome shotgun (WGS) entry which is preliminary data.</text>
</comment>
<dbReference type="PROSITE" id="PS51330">
    <property type="entry name" value="DHFR_2"/>
    <property type="match status" value="1"/>
</dbReference>
<dbReference type="CDD" id="cd00209">
    <property type="entry name" value="DHFR"/>
    <property type="match status" value="1"/>
</dbReference>
<dbReference type="PANTHER" id="PTHR48069">
    <property type="entry name" value="DIHYDROFOLATE REDUCTASE"/>
    <property type="match status" value="1"/>
</dbReference>
<comment type="pathway">
    <text evidence="1 8">Cofactor biosynthesis; tetrahydrofolate biosynthesis; 5,6,7,8-tetrahydrofolate from 7,8-dihydrofolate: step 1/1.</text>
</comment>
<dbReference type="InterPro" id="IPR001796">
    <property type="entry name" value="DHFR_dom"/>
</dbReference>
<dbReference type="EMBL" id="JAUFQC010000001">
    <property type="protein sequence ID" value="MDN3609012.1"/>
    <property type="molecule type" value="Genomic_DNA"/>
</dbReference>
<organism evidence="10 11">
    <name type="scientific">Vibrio ostreicida</name>
    <dbReference type="NCBI Taxonomy" id="526588"/>
    <lineage>
        <taxon>Bacteria</taxon>
        <taxon>Pseudomonadati</taxon>
        <taxon>Pseudomonadota</taxon>
        <taxon>Gammaproteobacteria</taxon>
        <taxon>Vibrionales</taxon>
        <taxon>Vibrionaceae</taxon>
        <taxon>Vibrio</taxon>
    </lineage>
</organism>
<gene>
    <name evidence="10" type="primary">folA</name>
    <name evidence="10" type="ORF">QWZ16_04645</name>
</gene>
<sequence>MIISLIAAMANDRIIGKDNNMPWHLPADFAWFKQCTMGKPVVMGRKTYDSIGRPLPGRHNIVISRDENLELHGVTTVTSVEEAIEAAGEVEEIMIIGGGSIYRACLPQANKLYVTYIDADFEGDTQFPLWGDQFVEIDSHHHGCDEKNAYSMRFAVLERKTAENAA</sequence>
<dbReference type="Proteomes" id="UP001238540">
    <property type="component" value="Unassembled WGS sequence"/>
</dbReference>
<evidence type="ECO:0000256" key="3">
    <source>
        <dbReference type="ARBA" id="ARBA00012856"/>
    </source>
</evidence>
<dbReference type="Gene3D" id="3.40.430.10">
    <property type="entry name" value="Dihydrofolate Reductase, subunit A"/>
    <property type="match status" value="1"/>
</dbReference>
<dbReference type="Pfam" id="PF00186">
    <property type="entry name" value="DHFR_1"/>
    <property type="match status" value="1"/>
</dbReference>
<comment type="similarity">
    <text evidence="2 8">Belongs to the dihydrofolate reductase family.</text>
</comment>
<dbReference type="SUPFAM" id="SSF53597">
    <property type="entry name" value="Dihydrofolate reductase-like"/>
    <property type="match status" value="1"/>
</dbReference>
<evidence type="ECO:0000256" key="4">
    <source>
        <dbReference type="ARBA" id="ARBA00022563"/>
    </source>
</evidence>
<comment type="catalytic activity">
    <reaction evidence="8">
        <text>(6S)-5,6,7,8-tetrahydrofolate + NADP(+) = 7,8-dihydrofolate + NADPH + H(+)</text>
        <dbReference type="Rhea" id="RHEA:15009"/>
        <dbReference type="ChEBI" id="CHEBI:15378"/>
        <dbReference type="ChEBI" id="CHEBI:57451"/>
        <dbReference type="ChEBI" id="CHEBI:57453"/>
        <dbReference type="ChEBI" id="CHEBI:57783"/>
        <dbReference type="ChEBI" id="CHEBI:58349"/>
        <dbReference type="EC" id="1.5.1.3"/>
    </reaction>
</comment>
<dbReference type="PRINTS" id="PR00070">
    <property type="entry name" value="DHFR"/>
</dbReference>
<keyword evidence="6 8" id="KW-0560">Oxidoreductase</keyword>
<dbReference type="RefSeq" id="WP_076586060.1">
    <property type="nucleotide sequence ID" value="NZ_JABEYA020000002.1"/>
</dbReference>
<proteinExistence type="inferred from homology"/>
<evidence type="ECO:0000256" key="6">
    <source>
        <dbReference type="ARBA" id="ARBA00023002"/>
    </source>
</evidence>
<protein>
    <recommendedName>
        <fullName evidence="3 8">Dihydrofolate reductase</fullName>
        <ecNumber evidence="3 8">1.5.1.3</ecNumber>
    </recommendedName>
</protein>
<reference evidence="11" key="1">
    <citation type="journal article" date="2019" name="Int. J. Syst. Evol. Microbiol.">
        <title>The Global Catalogue of Microorganisms (GCM) 10K type strain sequencing project: providing services to taxonomists for standard genome sequencing and annotation.</title>
        <authorList>
            <consortium name="The Broad Institute Genomics Platform"/>
            <consortium name="The Broad Institute Genome Sequencing Center for Infectious Disease"/>
            <person name="Wu L."/>
            <person name="Ma J."/>
        </authorList>
    </citation>
    <scope>NUCLEOTIDE SEQUENCE [LARGE SCALE GENOMIC DNA]</scope>
    <source>
        <strain evidence="11">CECT 7398</strain>
    </source>
</reference>
<dbReference type="InterPro" id="IPR024072">
    <property type="entry name" value="DHFR-like_dom_sf"/>
</dbReference>
<dbReference type="InterPro" id="IPR012259">
    <property type="entry name" value="DHFR"/>
</dbReference>
<evidence type="ECO:0000256" key="2">
    <source>
        <dbReference type="ARBA" id="ARBA00009539"/>
    </source>
</evidence>
<evidence type="ECO:0000256" key="8">
    <source>
        <dbReference type="PIRNR" id="PIRNR000194"/>
    </source>
</evidence>
<dbReference type="NCBIfam" id="NF008037">
    <property type="entry name" value="PRK10769.1"/>
    <property type="match status" value="1"/>
</dbReference>
<keyword evidence="4 8" id="KW-0554">One-carbon metabolism</keyword>